<name>A0ABY3C4U4_9GAMM</name>
<dbReference type="InterPro" id="IPR012341">
    <property type="entry name" value="6hp_glycosidase-like_sf"/>
</dbReference>
<evidence type="ECO:0000256" key="4">
    <source>
        <dbReference type="ARBA" id="ARBA00022860"/>
    </source>
</evidence>
<keyword evidence="9" id="KW-1185">Reference proteome</keyword>
<dbReference type="PANTHER" id="PTHR10749">
    <property type="entry name" value="PHOSPHORYLASE B KINASE REGULATORY SUBUNIT"/>
    <property type="match status" value="1"/>
</dbReference>
<dbReference type="PANTHER" id="PTHR10749:SF7">
    <property type="entry name" value="PHOSPHORYLASE B KINASE REGULATORY SUBUNIT ALPHA-RELATED"/>
    <property type="match status" value="1"/>
</dbReference>
<dbReference type="InterPro" id="IPR045583">
    <property type="entry name" value="KPBA/B_C"/>
</dbReference>
<keyword evidence="4" id="KW-0112">Calmodulin-binding</keyword>
<reference evidence="8 9" key="1">
    <citation type="journal article" date="2019" name="Antonie Van Leeuwenhoek">
        <title>Description of 'Ca. Methylobacter oryzae' KRF1, a novel species from the environmentally important Methylobacter clade 2.</title>
        <authorList>
            <person name="Khatri K."/>
            <person name="Mohite J.A."/>
            <person name="Pandit P.S."/>
            <person name="Bahulikar R."/>
            <person name="Rahalkar M.C."/>
        </authorList>
    </citation>
    <scope>NUCLEOTIDE SEQUENCE [LARGE SCALE GENOMIC DNA]</scope>
    <source>
        <strain evidence="8 9">KRF1</strain>
    </source>
</reference>
<dbReference type="Gene3D" id="1.50.10.10">
    <property type="match status" value="1"/>
</dbReference>
<dbReference type="Pfam" id="PF19292">
    <property type="entry name" value="KPBB_C"/>
    <property type="match status" value="1"/>
</dbReference>
<dbReference type="InterPro" id="IPR008928">
    <property type="entry name" value="6-hairpin_glycosidase_sf"/>
</dbReference>
<comment type="similarity">
    <text evidence="2">Belongs to the phosphorylase b kinase regulatory chain family.</text>
</comment>
<dbReference type="EMBL" id="RYFG02000121">
    <property type="protein sequence ID" value="TRW89745.1"/>
    <property type="molecule type" value="Genomic_DNA"/>
</dbReference>
<evidence type="ECO:0000259" key="7">
    <source>
        <dbReference type="Pfam" id="PF19292"/>
    </source>
</evidence>
<proteinExistence type="inferred from homology"/>
<feature type="domain" description="Phosphorylase b kinase regulatory subunit alpha/beta C-terminal" evidence="7">
    <location>
        <begin position="837"/>
        <end position="1069"/>
    </location>
</feature>
<evidence type="ECO:0000256" key="1">
    <source>
        <dbReference type="ARBA" id="ARBA00005131"/>
    </source>
</evidence>
<sequence length="1072" mass="121419">MNPTQDDKLDSYFRQVQDIILSRQDWVTGLLPASTAVNVHGNYTDAWVRDNVYSILSAWGLALAYRRAEKNSGRAYLLEQSVVKLMRGLLTAMMRQAAKVEKFKHTQNPLDALHAKYDTKSGTIVVGDHEWGHLQLDATSLFLLMLAQMTASGLRIVFTIDEVNFVQNLVHYVSRTYRTPDYGIWERGHKTNHGIAELNASSIGMAKAALEALSGFNLFGKEGGQASVVHVISDDIARTRITLESLLPRESISKETDSAVLSITGFPAFAVDNQILRAKTEAIICEKLEGRYGCKRFLLDGHQTVIEDSQRLHYDPHELKQFMDIECEWPLFFTYLLLNKLFSGDNDTALRYRAKLENLLVEQDGRQLLPELYIVPKDLIAAEKANAHSQQRLPNENIPLVWAQSLFILGSLIQDGLLEIEDVDPLGRHKAVKKIQDCSLQIQILAQDESVQNSLIKYGIRTQTLASIAPIQIREANELADAYTHVGRNDRIGLTGRPLRQLRTLATSKMYILAGERLLFLPQCLSQKGFYLAMDNRMLIQRLRLELAYIHNHWDRAGNPLVVISIKQNMLGSHNREVLIEFIKELQQGSMSGIPVQLGTLADFAESSSHEKINYLHDFEFSKASWEEAYRPFFMVLPIDTNSSLPLDTYTVTEWEISGDEILIEQLKTNTNLYAQLELLSLLSLRHGLDYNTGLPVVDEVACCVRDLLEDVYQCAGDLHAWYIVRRCAGLLGKYDINLEQSATDILVRQHALTLGRAYSGRATLTRPADSSVILGIIRTYNNSDASEPIIIQELTIYLGMLIKSNPEWFTDMHTVRVGHIMQLLVARQKRESGCGSLDQAFNELLSLSPYRLFGKLKETLQDYGDTENQLGQAETLHYEGERHEFTGARFPTNMDPVKPGETVDWYQWREQQGSVGRENDAFFAGVWETLHHCKGLTIGDKLNSKNRLDSENILSESTAGEQSFKNHVSHLLNKIQAPVYRQLTVEALKAIAAIFRENASLRIDDTLLTDIIIGHAVRIIWLQDHPENKDNYDEYVSSAWQEIYRLPPHKVANGILDALIHLLKNNERETL</sequence>
<keyword evidence="3" id="KW-0321">Glycogen metabolism</keyword>
<feature type="domain" description="GH15-like" evidence="6">
    <location>
        <begin position="8"/>
        <end position="819"/>
    </location>
</feature>
<accession>A0ABY3C4U4</accession>
<dbReference type="Pfam" id="PF00723">
    <property type="entry name" value="Glyco_hydro_15"/>
    <property type="match status" value="1"/>
</dbReference>
<comment type="caution">
    <text evidence="8">The sequence shown here is derived from an EMBL/GenBank/DDBJ whole genome shotgun (WGS) entry which is preliminary data.</text>
</comment>
<gene>
    <name evidence="8" type="ORF">EKO24_022115</name>
</gene>
<protein>
    <submittedName>
        <fullName evidence="8">Glycosyl hydrolase family 15</fullName>
    </submittedName>
</protein>
<dbReference type="GO" id="GO:0016787">
    <property type="term" value="F:hydrolase activity"/>
    <property type="evidence" value="ECO:0007669"/>
    <property type="project" value="UniProtKB-KW"/>
</dbReference>
<evidence type="ECO:0000256" key="3">
    <source>
        <dbReference type="ARBA" id="ARBA00022600"/>
    </source>
</evidence>
<dbReference type="InterPro" id="IPR008734">
    <property type="entry name" value="PHK_A/B_su"/>
</dbReference>
<evidence type="ECO:0000256" key="2">
    <source>
        <dbReference type="ARBA" id="ARBA00007128"/>
    </source>
</evidence>
<comment type="pathway">
    <text evidence="1">Glycan biosynthesis; glycogen metabolism.</text>
</comment>
<evidence type="ECO:0000256" key="5">
    <source>
        <dbReference type="ARBA" id="ARBA00023277"/>
    </source>
</evidence>
<dbReference type="SUPFAM" id="SSF48208">
    <property type="entry name" value="Six-hairpin glycosidases"/>
    <property type="match status" value="1"/>
</dbReference>
<dbReference type="InterPro" id="IPR011613">
    <property type="entry name" value="GH15-like"/>
</dbReference>
<evidence type="ECO:0000313" key="8">
    <source>
        <dbReference type="EMBL" id="TRW89745.1"/>
    </source>
</evidence>
<keyword evidence="8" id="KW-0378">Hydrolase</keyword>
<dbReference type="Proteomes" id="UP000733744">
    <property type="component" value="Unassembled WGS sequence"/>
</dbReference>
<organism evidence="8 9">
    <name type="scientific">Candidatus Methylobacter oryzae</name>
    <dbReference type="NCBI Taxonomy" id="2497749"/>
    <lineage>
        <taxon>Bacteria</taxon>
        <taxon>Pseudomonadati</taxon>
        <taxon>Pseudomonadota</taxon>
        <taxon>Gammaproteobacteria</taxon>
        <taxon>Methylococcales</taxon>
        <taxon>Methylococcaceae</taxon>
        <taxon>Methylobacter</taxon>
    </lineage>
</organism>
<evidence type="ECO:0000313" key="9">
    <source>
        <dbReference type="Proteomes" id="UP000733744"/>
    </source>
</evidence>
<evidence type="ECO:0000259" key="6">
    <source>
        <dbReference type="Pfam" id="PF00723"/>
    </source>
</evidence>
<keyword evidence="5" id="KW-0119">Carbohydrate metabolism</keyword>
<dbReference type="RefSeq" id="WP_127026661.1">
    <property type="nucleotide sequence ID" value="NZ_RYFG02000121.1"/>
</dbReference>